<dbReference type="SUPFAM" id="SSF50249">
    <property type="entry name" value="Nucleic acid-binding proteins"/>
    <property type="match status" value="3"/>
</dbReference>
<dbReference type="InterPro" id="IPR050437">
    <property type="entry name" value="Ribos_protein_bS1-like"/>
</dbReference>
<proteinExistence type="inferred from homology"/>
<dbReference type="Gene3D" id="2.40.50.140">
    <property type="entry name" value="Nucleic acid-binding proteins"/>
    <property type="match status" value="2"/>
</dbReference>
<dbReference type="PROSITE" id="PS50126">
    <property type="entry name" value="S1"/>
    <property type="match status" value="3"/>
</dbReference>
<keyword evidence="4" id="KW-0732">Signal</keyword>
<feature type="domain" description="S1 motif" evidence="5">
    <location>
        <begin position="234"/>
        <end position="305"/>
    </location>
</feature>
<keyword evidence="2" id="KW-0689">Ribosomal protein</keyword>
<dbReference type="GO" id="GO:0005840">
    <property type="term" value="C:ribosome"/>
    <property type="evidence" value="ECO:0007669"/>
    <property type="project" value="UniProtKB-KW"/>
</dbReference>
<dbReference type="AlphaFoldDB" id="A0A7S0JH21"/>
<name>A0A7S0JH21_9EUKA</name>
<evidence type="ECO:0000256" key="4">
    <source>
        <dbReference type="SAM" id="SignalP"/>
    </source>
</evidence>
<dbReference type="GO" id="GO:0003729">
    <property type="term" value="F:mRNA binding"/>
    <property type="evidence" value="ECO:0007669"/>
    <property type="project" value="TreeGrafter"/>
</dbReference>
<feature type="chain" id="PRO_5030672839" description="S1 motif domain-containing protein" evidence="4">
    <location>
        <begin position="21"/>
        <end position="324"/>
    </location>
</feature>
<accession>A0A7S0JH21</accession>
<reference evidence="6" key="1">
    <citation type="submission" date="2021-01" db="EMBL/GenBank/DDBJ databases">
        <authorList>
            <person name="Corre E."/>
            <person name="Pelletier E."/>
            <person name="Niang G."/>
            <person name="Scheremetjew M."/>
            <person name="Finn R."/>
            <person name="Kale V."/>
            <person name="Holt S."/>
            <person name="Cochrane G."/>
            <person name="Meng A."/>
            <person name="Brown T."/>
            <person name="Cohen L."/>
        </authorList>
    </citation>
    <scope>NUCLEOTIDE SEQUENCE</scope>
    <source>
        <strain evidence="6">RCC1130</strain>
    </source>
</reference>
<evidence type="ECO:0000256" key="1">
    <source>
        <dbReference type="ARBA" id="ARBA00006767"/>
    </source>
</evidence>
<comment type="similarity">
    <text evidence="1">Belongs to the bacterial ribosomal protein bS1 family.</text>
</comment>
<dbReference type="PANTHER" id="PTHR10724:SF7">
    <property type="entry name" value="SMALL RIBOSOMAL SUBUNIT PROTEIN BS1C"/>
    <property type="match status" value="1"/>
</dbReference>
<dbReference type="SMART" id="SM00316">
    <property type="entry name" value="S1"/>
    <property type="match status" value="3"/>
</dbReference>
<dbReference type="GO" id="GO:0006412">
    <property type="term" value="P:translation"/>
    <property type="evidence" value="ECO:0007669"/>
    <property type="project" value="TreeGrafter"/>
</dbReference>
<organism evidence="6">
    <name type="scientific">Calcidiscus leptoporus</name>
    <dbReference type="NCBI Taxonomy" id="127549"/>
    <lineage>
        <taxon>Eukaryota</taxon>
        <taxon>Haptista</taxon>
        <taxon>Haptophyta</taxon>
        <taxon>Prymnesiophyceae</taxon>
        <taxon>Coccolithales</taxon>
        <taxon>Calcidiscaceae</taxon>
        <taxon>Calcidiscus</taxon>
    </lineage>
</organism>
<dbReference type="Pfam" id="PF00575">
    <property type="entry name" value="S1"/>
    <property type="match status" value="1"/>
</dbReference>
<evidence type="ECO:0000259" key="5">
    <source>
        <dbReference type="PROSITE" id="PS50126"/>
    </source>
</evidence>
<evidence type="ECO:0000256" key="3">
    <source>
        <dbReference type="ARBA" id="ARBA00023274"/>
    </source>
</evidence>
<feature type="domain" description="S1 motif" evidence="5">
    <location>
        <begin position="60"/>
        <end position="137"/>
    </location>
</feature>
<keyword evidence="3" id="KW-0687">Ribonucleoprotein</keyword>
<sequence>MISLVVALLAHVFAPAPITGARPAPAAAAVVSHALLRARRPLACSTFKPQPLAMDAVSVGQIVVGTVLGMAEGGGYLLDVGAPAPASVHAYEVCLKPNSTRGRVPGQGFAKLAAGEVYEAAVTAIDGDSLNVSIAQAQRSISWRRVMQMIDEDVTYFATVLRIGSAGATVDIEGLAAFVPWSHWQLSETERASQDLCGHKLHVKFLEADQKRERLVASHRRVKVAQRADELAAGQVVDGVVTSVKPFGAVVRLDGIEGVDGLLHISQVSQVYVEKMESVFEVGEHVRCLVIKVDPKDGSISLSTKMLERRAGDVMNNRSAVFTR</sequence>
<dbReference type="InterPro" id="IPR012340">
    <property type="entry name" value="NA-bd_OB-fold"/>
</dbReference>
<gene>
    <name evidence="6" type="ORF">CLEP1334_LOCUS26891</name>
</gene>
<dbReference type="GO" id="GO:1990904">
    <property type="term" value="C:ribonucleoprotein complex"/>
    <property type="evidence" value="ECO:0007669"/>
    <property type="project" value="UniProtKB-KW"/>
</dbReference>
<feature type="domain" description="S1 motif" evidence="5">
    <location>
        <begin position="153"/>
        <end position="220"/>
    </location>
</feature>
<evidence type="ECO:0000313" key="6">
    <source>
        <dbReference type="EMBL" id="CAD8551601.1"/>
    </source>
</evidence>
<feature type="signal peptide" evidence="4">
    <location>
        <begin position="1"/>
        <end position="20"/>
    </location>
</feature>
<dbReference type="PANTHER" id="PTHR10724">
    <property type="entry name" value="30S RIBOSOMAL PROTEIN S1"/>
    <property type="match status" value="1"/>
</dbReference>
<dbReference type="EMBL" id="HBER01053853">
    <property type="protein sequence ID" value="CAD8551601.1"/>
    <property type="molecule type" value="Transcribed_RNA"/>
</dbReference>
<dbReference type="FunFam" id="2.40.50.140:FF:000103">
    <property type="entry name" value="protein RRP5 homolog"/>
    <property type="match status" value="1"/>
</dbReference>
<evidence type="ECO:0000256" key="2">
    <source>
        <dbReference type="ARBA" id="ARBA00022980"/>
    </source>
</evidence>
<dbReference type="InterPro" id="IPR003029">
    <property type="entry name" value="S1_domain"/>
</dbReference>
<dbReference type="GO" id="GO:0003735">
    <property type="term" value="F:structural constituent of ribosome"/>
    <property type="evidence" value="ECO:0007669"/>
    <property type="project" value="TreeGrafter"/>
</dbReference>
<protein>
    <recommendedName>
        <fullName evidence="5">S1 motif domain-containing protein</fullName>
    </recommendedName>
</protein>